<protein>
    <submittedName>
        <fullName evidence="1">Uncharacterized protein</fullName>
    </submittedName>
</protein>
<accession>A0A2D2DTF3</accession>
<dbReference type="AlphaFoldDB" id="A0A2D2DTF3"/>
<proteinExistence type="predicted"/>
<organism evidence="1 2">
    <name type="scientific">Massilia violaceinigra</name>
    <dbReference type="NCBI Taxonomy" id="2045208"/>
    <lineage>
        <taxon>Bacteria</taxon>
        <taxon>Pseudomonadati</taxon>
        <taxon>Pseudomonadota</taxon>
        <taxon>Betaproteobacteria</taxon>
        <taxon>Burkholderiales</taxon>
        <taxon>Oxalobacteraceae</taxon>
        <taxon>Telluria group</taxon>
        <taxon>Massilia</taxon>
    </lineage>
</organism>
<keyword evidence="2" id="KW-1185">Reference proteome</keyword>
<evidence type="ECO:0000313" key="2">
    <source>
        <dbReference type="Proteomes" id="UP000229897"/>
    </source>
</evidence>
<dbReference type="Proteomes" id="UP000229897">
    <property type="component" value="Chromosome"/>
</dbReference>
<gene>
    <name evidence="1" type="ORF">CR152_29940</name>
</gene>
<reference evidence="1" key="1">
    <citation type="submission" date="2017-10" db="EMBL/GenBank/DDBJ databases">
        <title>Massilia psychrophilum sp. nov., a novel purple-pigmented bacterium isolated from Tianshan glacier, Xinjiang Municipality, China.</title>
        <authorList>
            <person name="Wang H."/>
        </authorList>
    </citation>
    <scope>NUCLEOTIDE SEQUENCE [LARGE SCALE GENOMIC DNA]</scope>
    <source>
        <strain evidence="1">B2</strain>
    </source>
</reference>
<sequence length="90" mass="10051">MACIAFLSGTTLEDVVKNGEALGLPKTGPYWNRGDGDFLAKPRRNLRLDLCVWKEVTKISASAELCIAIDTYDADREFDRTIVIHPLILK</sequence>
<dbReference type="KEGG" id="mass:CR152_29940"/>
<evidence type="ECO:0000313" key="1">
    <source>
        <dbReference type="EMBL" id="ATQ78261.1"/>
    </source>
</evidence>
<dbReference type="EMBL" id="CP024608">
    <property type="protein sequence ID" value="ATQ78261.1"/>
    <property type="molecule type" value="Genomic_DNA"/>
</dbReference>
<name>A0A2D2DTF3_9BURK</name>